<evidence type="ECO:0000313" key="2">
    <source>
        <dbReference type="Ensembl" id="ENSCLMP00005009632.1"/>
    </source>
</evidence>
<dbReference type="PROSITE" id="PS50041">
    <property type="entry name" value="C_TYPE_LECTIN_2"/>
    <property type="match status" value="1"/>
</dbReference>
<dbReference type="InterPro" id="IPR001304">
    <property type="entry name" value="C-type_lectin-like"/>
</dbReference>
<dbReference type="AlphaFoldDB" id="A0A8C2X3Z0"/>
<reference evidence="2" key="1">
    <citation type="submission" date="2025-08" db="UniProtKB">
        <authorList>
            <consortium name="Ensembl"/>
        </authorList>
    </citation>
    <scope>IDENTIFICATION</scope>
</reference>
<dbReference type="GeneTree" id="ENSGT01110000267403"/>
<name>A0A8C2X3Z0_CYCLU</name>
<reference evidence="2" key="2">
    <citation type="submission" date="2025-09" db="UniProtKB">
        <authorList>
            <consortium name="Ensembl"/>
        </authorList>
    </citation>
    <scope>IDENTIFICATION</scope>
</reference>
<dbReference type="Pfam" id="PF00059">
    <property type="entry name" value="Lectin_C"/>
    <property type="match status" value="1"/>
</dbReference>
<organism evidence="2 3">
    <name type="scientific">Cyclopterus lumpus</name>
    <name type="common">Lumpsucker</name>
    <dbReference type="NCBI Taxonomy" id="8103"/>
    <lineage>
        <taxon>Eukaryota</taxon>
        <taxon>Metazoa</taxon>
        <taxon>Chordata</taxon>
        <taxon>Craniata</taxon>
        <taxon>Vertebrata</taxon>
        <taxon>Euteleostomi</taxon>
        <taxon>Actinopterygii</taxon>
        <taxon>Neopterygii</taxon>
        <taxon>Teleostei</taxon>
        <taxon>Neoteleostei</taxon>
        <taxon>Acanthomorphata</taxon>
        <taxon>Eupercaria</taxon>
        <taxon>Perciformes</taxon>
        <taxon>Cottioidei</taxon>
        <taxon>Cottales</taxon>
        <taxon>Cyclopteridae</taxon>
        <taxon>Cyclopterus</taxon>
    </lineage>
</organism>
<keyword evidence="3" id="KW-1185">Reference proteome</keyword>
<dbReference type="InterPro" id="IPR016187">
    <property type="entry name" value="CTDL_fold"/>
</dbReference>
<accession>A0A8C2X3Z0</accession>
<feature type="domain" description="C-type lectin" evidence="1">
    <location>
        <begin position="53"/>
        <end position="141"/>
    </location>
</feature>
<sequence length="147" mass="16416">GSRRGFLSSGTMGIIEESRRARLGGRAGLYRELKRATVRAVRNYKEAYVRGICETVKGHLWSSDSRPENQMVHNLVPSGGVAWIGLYRDEWKWSDGSDSSFRNWKPDQPLGSTKSCVAADFSADGQWENLKSNVKSAFICYSGEHIA</sequence>
<evidence type="ECO:0000313" key="3">
    <source>
        <dbReference type="Proteomes" id="UP000694565"/>
    </source>
</evidence>
<dbReference type="InterPro" id="IPR016186">
    <property type="entry name" value="C-type_lectin-like/link_sf"/>
</dbReference>
<dbReference type="PANTHER" id="PTHR45784">
    <property type="entry name" value="C-TYPE LECTIN DOMAIN FAMILY 20 MEMBER A-RELATED"/>
    <property type="match status" value="1"/>
</dbReference>
<dbReference type="Gene3D" id="3.10.100.10">
    <property type="entry name" value="Mannose-Binding Protein A, subunit A"/>
    <property type="match status" value="1"/>
</dbReference>
<evidence type="ECO:0000259" key="1">
    <source>
        <dbReference type="PROSITE" id="PS50041"/>
    </source>
</evidence>
<protein>
    <recommendedName>
        <fullName evidence="1">C-type lectin domain-containing protein</fullName>
    </recommendedName>
</protein>
<dbReference type="SUPFAM" id="SSF56436">
    <property type="entry name" value="C-type lectin-like"/>
    <property type="match status" value="1"/>
</dbReference>
<dbReference type="SMART" id="SM00034">
    <property type="entry name" value="CLECT"/>
    <property type="match status" value="1"/>
</dbReference>
<dbReference type="Proteomes" id="UP000694565">
    <property type="component" value="Unplaced"/>
</dbReference>
<proteinExistence type="predicted"/>
<dbReference type="Ensembl" id="ENSCLMT00005010448.1">
    <property type="protein sequence ID" value="ENSCLMP00005009632.1"/>
    <property type="gene ID" value="ENSCLMG00005005392.1"/>
</dbReference>
<dbReference type="PANTHER" id="PTHR45784:SF3">
    <property type="entry name" value="C-TYPE LECTIN DOMAIN FAMILY 4 MEMBER K-LIKE-RELATED"/>
    <property type="match status" value="1"/>
</dbReference>